<dbReference type="EMBL" id="CVRI01000055">
    <property type="protein sequence ID" value="CRL01494.1"/>
    <property type="molecule type" value="Genomic_DNA"/>
</dbReference>
<organism evidence="1 2">
    <name type="scientific">Clunio marinus</name>
    <dbReference type="NCBI Taxonomy" id="568069"/>
    <lineage>
        <taxon>Eukaryota</taxon>
        <taxon>Metazoa</taxon>
        <taxon>Ecdysozoa</taxon>
        <taxon>Arthropoda</taxon>
        <taxon>Hexapoda</taxon>
        <taxon>Insecta</taxon>
        <taxon>Pterygota</taxon>
        <taxon>Neoptera</taxon>
        <taxon>Endopterygota</taxon>
        <taxon>Diptera</taxon>
        <taxon>Nematocera</taxon>
        <taxon>Chironomoidea</taxon>
        <taxon>Chironomidae</taxon>
        <taxon>Clunio</taxon>
    </lineage>
</organism>
<gene>
    <name evidence="1" type="ORF">CLUMA_CG014728</name>
</gene>
<proteinExistence type="predicted"/>
<accession>A0A1J1IQX4</accession>
<dbReference type="AlphaFoldDB" id="A0A1J1IQX4"/>
<protein>
    <submittedName>
        <fullName evidence="1">CLUMA_CG014728, isoform A</fullName>
    </submittedName>
</protein>
<name>A0A1J1IQX4_9DIPT</name>
<reference evidence="1 2" key="1">
    <citation type="submission" date="2015-04" db="EMBL/GenBank/DDBJ databases">
        <authorList>
            <person name="Syromyatnikov M.Y."/>
            <person name="Popov V.N."/>
        </authorList>
    </citation>
    <scope>NUCLEOTIDE SEQUENCE [LARGE SCALE GENOMIC DNA]</scope>
</reference>
<keyword evidence="2" id="KW-1185">Reference proteome</keyword>
<sequence>MTINSSNINRIPLNNLELISLKVTILKAFHCLQNGKSLTFHQDRHRQAAHPIAVIESQPYTEEFLSNLKLSSVGGSNVLAFVIRRIANYDWLKGAMEQNKVPVQTGTT</sequence>
<dbReference type="Proteomes" id="UP000183832">
    <property type="component" value="Unassembled WGS sequence"/>
</dbReference>
<evidence type="ECO:0000313" key="2">
    <source>
        <dbReference type="Proteomes" id="UP000183832"/>
    </source>
</evidence>
<evidence type="ECO:0000313" key="1">
    <source>
        <dbReference type="EMBL" id="CRL01494.1"/>
    </source>
</evidence>